<dbReference type="EMBL" id="BOPF01000010">
    <property type="protein sequence ID" value="GIJ46354.1"/>
    <property type="molecule type" value="Genomic_DNA"/>
</dbReference>
<keyword evidence="11" id="KW-1185">Reference proteome</keyword>
<feature type="domain" description="PHP" evidence="9">
    <location>
        <begin position="5"/>
        <end position="211"/>
    </location>
</feature>
<dbReference type="InterPro" id="IPR010140">
    <property type="entry name" value="Histidinol_P_phosphatase_HisJ"/>
</dbReference>
<evidence type="ECO:0000256" key="7">
    <source>
        <dbReference type="ARBA" id="ARBA00049158"/>
    </source>
</evidence>
<comment type="similarity">
    <text evidence="2 8">Belongs to the PHP hydrolase family. HisK subfamily.</text>
</comment>
<dbReference type="EC" id="3.1.3.15" evidence="3 8"/>
<dbReference type="Gene3D" id="3.20.20.140">
    <property type="entry name" value="Metal-dependent hydrolases"/>
    <property type="match status" value="1"/>
</dbReference>
<dbReference type="GO" id="GO:0005737">
    <property type="term" value="C:cytoplasm"/>
    <property type="evidence" value="ECO:0007669"/>
    <property type="project" value="TreeGrafter"/>
</dbReference>
<gene>
    <name evidence="10" type="ORF">Val02_32400</name>
</gene>
<evidence type="ECO:0000256" key="3">
    <source>
        <dbReference type="ARBA" id="ARBA00013085"/>
    </source>
</evidence>
<protein>
    <recommendedName>
        <fullName evidence="3 8">Histidinol-phosphatase</fullName>
        <shortName evidence="8">HolPase</shortName>
        <ecNumber evidence="3 8">3.1.3.15</ecNumber>
    </recommendedName>
</protein>
<keyword evidence="5 8" id="KW-0378">Hydrolase</keyword>
<evidence type="ECO:0000256" key="4">
    <source>
        <dbReference type="ARBA" id="ARBA00022605"/>
    </source>
</evidence>
<accession>A0A8J3YJA9</accession>
<dbReference type="SUPFAM" id="SSF89550">
    <property type="entry name" value="PHP domain-like"/>
    <property type="match status" value="1"/>
</dbReference>
<organism evidence="10 11">
    <name type="scientific">Virgisporangium aliadipatigenens</name>
    <dbReference type="NCBI Taxonomy" id="741659"/>
    <lineage>
        <taxon>Bacteria</taxon>
        <taxon>Bacillati</taxon>
        <taxon>Actinomycetota</taxon>
        <taxon>Actinomycetes</taxon>
        <taxon>Micromonosporales</taxon>
        <taxon>Micromonosporaceae</taxon>
        <taxon>Virgisporangium</taxon>
    </lineage>
</organism>
<name>A0A8J3YJA9_9ACTN</name>
<dbReference type="UniPathway" id="UPA00031">
    <property type="reaction ID" value="UER00013"/>
</dbReference>
<dbReference type="RefSeq" id="WP_239152986.1">
    <property type="nucleotide sequence ID" value="NZ_BOPF01000010.1"/>
</dbReference>
<dbReference type="GO" id="GO:0004401">
    <property type="term" value="F:histidinol-phosphatase activity"/>
    <property type="evidence" value="ECO:0007669"/>
    <property type="project" value="UniProtKB-UniRule"/>
</dbReference>
<sequence>MLPADNHVHTQWSWDTWTDASMHRACERAIEVGVPAVAFTEHVDFVVWGEDDPTDHGLTHTHGREGLSPLDVEGYFACVAECRERFPELTIWSGIEAGEAHLFAGSLAAVRARGTFDRILGSLHALPYEGRLVYADRLYAWYPPEQVMRRYFAELLNLVAGSDAFQVLAHCDFPRRSWPGAEPYDEKVFEEEYRAVFRALAASGRALEINTRSPLWSVSLVRWWREEGGEAVSFGSDAHVYGRVGARFAQAVDIVEEAGFSPGRDRYDFWRR</sequence>
<dbReference type="PANTHER" id="PTHR21039">
    <property type="entry name" value="HISTIDINOL PHOSPHATASE-RELATED"/>
    <property type="match status" value="1"/>
</dbReference>
<comment type="pathway">
    <text evidence="1 8">Amino-acid biosynthesis; L-histidine biosynthesis; L-histidine from 5-phospho-alpha-D-ribose 1-diphosphate: step 8/9.</text>
</comment>
<evidence type="ECO:0000259" key="9">
    <source>
        <dbReference type="Pfam" id="PF02811"/>
    </source>
</evidence>
<evidence type="ECO:0000256" key="1">
    <source>
        <dbReference type="ARBA" id="ARBA00004970"/>
    </source>
</evidence>
<proteinExistence type="inferred from homology"/>
<dbReference type="PANTHER" id="PTHR21039:SF0">
    <property type="entry name" value="HISTIDINOL-PHOSPHATASE"/>
    <property type="match status" value="1"/>
</dbReference>
<keyword evidence="6 8" id="KW-0368">Histidine biosynthesis</keyword>
<comment type="caution">
    <text evidence="10">The sequence shown here is derived from an EMBL/GenBank/DDBJ whole genome shotgun (WGS) entry which is preliminary data.</text>
</comment>
<evidence type="ECO:0000256" key="8">
    <source>
        <dbReference type="RuleBase" id="RU366003"/>
    </source>
</evidence>
<dbReference type="Proteomes" id="UP000619260">
    <property type="component" value="Unassembled WGS sequence"/>
</dbReference>
<reference evidence="10" key="1">
    <citation type="submission" date="2021-01" db="EMBL/GenBank/DDBJ databases">
        <title>Whole genome shotgun sequence of Virgisporangium aliadipatigenens NBRC 105644.</title>
        <authorList>
            <person name="Komaki H."/>
            <person name="Tamura T."/>
        </authorList>
    </citation>
    <scope>NUCLEOTIDE SEQUENCE</scope>
    <source>
        <strain evidence="10">NBRC 105644</strain>
    </source>
</reference>
<comment type="catalytic activity">
    <reaction evidence="7 8">
        <text>L-histidinol phosphate + H2O = L-histidinol + phosphate</text>
        <dbReference type="Rhea" id="RHEA:14465"/>
        <dbReference type="ChEBI" id="CHEBI:15377"/>
        <dbReference type="ChEBI" id="CHEBI:43474"/>
        <dbReference type="ChEBI" id="CHEBI:57699"/>
        <dbReference type="ChEBI" id="CHEBI:57980"/>
        <dbReference type="EC" id="3.1.3.15"/>
    </reaction>
</comment>
<evidence type="ECO:0000313" key="10">
    <source>
        <dbReference type="EMBL" id="GIJ46354.1"/>
    </source>
</evidence>
<evidence type="ECO:0000256" key="5">
    <source>
        <dbReference type="ARBA" id="ARBA00022801"/>
    </source>
</evidence>
<evidence type="ECO:0000256" key="2">
    <source>
        <dbReference type="ARBA" id="ARBA00009152"/>
    </source>
</evidence>
<dbReference type="InterPro" id="IPR016195">
    <property type="entry name" value="Pol/histidinol_Pase-like"/>
</dbReference>
<keyword evidence="4 8" id="KW-0028">Amino-acid biosynthesis</keyword>
<dbReference type="Pfam" id="PF02811">
    <property type="entry name" value="PHP"/>
    <property type="match status" value="1"/>
</dbReference>
<evidence type="ECO:0000256" key="6">
    <source>
        <dbReference type="ARBA" id="ARBA00023102"/>
    </source>
</evidence>
<dbReference type="AlphaFoldDB" id="A0A8J3YJA9"/>
<evidence type="ECO:0000313" key="11">
    <source>
        <dbReference type="Proteomes" id="UP000619260"/>
    </source>
</evidence>
<dbReference type="InterPro" id="IPR004013">
    <property type="entry name" value="PHP_dom"/>
</dbReference>
<dbReference type="GO" id="GO:0000105">
    <property type="term" value="P:L-histidine biosynthetic process"/>
    <property type="evidence" value="ECO:0007669"/>
    <property type="project" value="UniProtKB-UniRule"/>
</dbReference>